<evidence type="ECO:0000259" key="6">
    <source>
        <dbReference type="PROSITE" id="PS50977"/>
    </source>
</evidence>
<dbReference type="PROSITE" id="PS50977">
    <property type="entry name" value="HTH_TETR_2"/>
    <property type="match status" value="1"/>
</dbReference>
<dbReference type="SUPFAM" id="SSF48498">
    <property type="entry name" value="Tetracyclin repressor-like, C-terminal domain"/>
    <property type="match status" value="1"/>
</dbReference>
<gene>
    <name evidence="7" type="ORF">Pka01_48670</name>
</gene>
<dbReference type="PANTHER" id="PTHR47506:SF3">
    <property type="entry name" value="HTH-TYPE TRANSCRIPTIONAL REGULATOR LMRA"/>
    <property type="match status" value="1"/>
</dbReference>
<evidence type="ECO:0000256" key="4">
    <source>
        <dbReference type="PROSITE-ProRule" id="PRU00335"/>
    </source>
</evidence>
<dbReference type="SUPFAM" id="SSF46689">
    <property type="entry name" value="Homeodomain-like"/>
    <property type="match status" value="1"/>
</dbReference>
<feature type="region of interest" description="Disordered" evidence="5">
    <location>
        <begin position="1"/>
        <end position="21"/>
    </location>
</feature>
<feature type="domain" description="HTH tetR-type" evidence="6">
    <location>
        <begin position="19"/>
        <end position="78"/>
    </location>
</feature>
<dbReference type="InterPro" id="IPR036271">
    <property type="entry name" value="Tet_transcr_reg_TetR-rel_C_sf"/>
</dbReference>
<dbReference type="InterPro" id="IPR009057">
    <property type="entry name" value="Homeodomain-like_sf"/>
</dbReference>
<accession>A0A8J3PVD8</accession>
<evidence type="ECO:0000256" key="1">
    <source>
        <dbReference type="ARBA" id="ARBA00023015"/>
    </source>
</evidence>
<dbReference type="Gene3D" id="1.10.357.10">
    <property type="entry name" value="Tetracycline Repressor, domain 2"/>
    <property type="match status" value="1"/>
</dbReference>
<keyword evidence="2 4" id="KW-0238">DNA-binding</keyword>
<evidence type="ECO:0000256" key="3">
    <source>
        <dbReference type="ARBA" id="ARBA00023163"/>
    </source>
</evidence>
<reference evidence="7 8" key="1">
    <citation type="submission" date="2021-01" db="EMBL/GenBank/DDBJ databases">
        <title>Whole genome shotgun sequence of Planotetraspora kaengkrachanensis NBRC 104272.</title>
        <authorList>
            <person name="Komaki H."/>
            <person name="Tamura T."/>
        </authorList>
    </citation>
    <scope>NUCLEOTIDE SEQUENCE [LARGE SCALE GENOMIC DNA]</scope>
    <source>
        <strain evidence="7 8">NBRC 104272</strain>
    </source>
</reference>
<dbReference type="GO" id="GO:0003677">
    <property type="term" value="F:DNA binding"/>
    <property type="evidence" value="ECO:0007669"/>
    <property type="project" value="UniProtKB-UniRule"/>
</dbReference>
<dbReference type="EMBL" id="BONV01000024">
    <property type="protein sequence ID" value="GIG81740.1"/>
    <property type="molecule type" value="Genomic_DNA"/>
</dbReference>
<dbReference type="Pfam" id="PF00440">
    <property type="entry name" value="TetR_N"/>
    <property type="match status" value="1"/>
</dbReference>
<keyword evidence="3" id="KW-0804">Transcription</keyword>
<dbReference type="PANTHER" id="PTHR47506">
    <property type="entry name" value="TRANSCRIPTIONAL REGULATORY PROTEIN"/>
    <property type="match status" value="1"/>
</dbReference>
<proteinExistence type="predicted"/>
<dbReference type="Pfam" id="PF17940">
    <property type="entry name" value="TetR_C_31"/>
    <property type="match status" value="1"/>
</dbReference>
<organism evidence="7 8">
    <name type="scientific">Planotetraspora kaengkrachanensis</name>
    <dbReference type="NCBI Taxonomy" id="575193"/>
    <lineage>
        <taxon>Bacteria</taxon>
        <taxon>Bacillati</taxon>
        <taxon>Actinomycetota</taxon>
        <taxon>Actinomycetes</taxon>
        <taxon>Streptosporangiales</taxon>
        <taxon>Streptosporangiaceae</taxon>
        <taxon>Planotetraspora</taxon>
    </lineage>
</organism>
<protein>
    <submittedName>
        <fullName evidence="7">TetR family transcriptional regulator</fullName>
    </submittedName>
</protein>
<evidence type="ECO:0000256" key="5">
    <source>
        <dbReference type="SAM" id="MobiDB-lite"/>
    </source>
</evidence>
<dbReference type="InterPro" id="IPR001647">
    <property type="entry name" value="HTH_TetR"/>
</dbReference>
<keyword evidence="8" id="KW-1185">Reference proteome</keyword>
<name>A0A8J3PVD8_9ACTN</name>
<evidence type="ECO:0000313" key="7">
    <source>
        <dbReference type="EMBL" id="GIG81740.1"/>
    </source>
</evidence>
<dbReference type="InterPro" id="IPR041583">
    <property type="entry name" value="TetR_C_31"/>
</dbReference>
<feature type="DNA-binding region" description="H-T-H motif" evidence="4">
    <location>
        <begin position="41"/>
        <end position="60"/>
    </location>
</feature>
<sequence>MVYSQVVDTTKTQKAARGEGPRERLLRAAGTLTYREGAHVGIDAILTSADVARRSLYQHFGGKDGLVAEVLREASERTEQGYSDALASGGDDPRTRLRALFAHLETVPDAPGYRGCPFVNADLSLADPAHPAHDVIRAHKRRLRALLEAELRAAGHPDPVTAGVQLMLLIDGAAVTAASRPDEQPAAAARALVELVISQTAPAS</sequence>
<evidence type="ECO:0000313" key="8">
    <source>
        <dbReference type="Proteomes" id="UP000630097"/>
    </source>
</evidence>
<dbReference type="AlphaFoldDB" id="A0A8J3PVD8"/>
<feature type="compositionally biased region" description="Polar residues" evidence="5">
    <location>
        <begin position="1"/>
        <end position="13"/>
    </location>
</feature>
<dbReference type="Proteomes" id="UP000630097">
    <property type="component" value="Unassembled WGS sequence"/>
</dbReference>
<evidence type="ECO:0000256" key="2">
    <source>
        <dbReference type="ARBA" id="ARBA00023125"/>
    </source>
</evidence>
<comment type="caution">
    <text evidence="7">The sequence shown here is derived from an EMBL/GenBank/DDBJ whole genome shotgun (WGS) entry which is preliminary data.</text>
</comment>
<keyword evidence="1" id="KW-0805">Transcription regulation</keyword>